<accession>A0ABS8S8Q9</accession>
<evidence type="ECO:0000256" key="2">
    <source>
        <dbReference type="ARBA" id="ARBA00004370"/>
    </source>
</evidence>
<evidence type="ECO:0000256" key="3">
    <source>
        <dbReference type="ARBA" id="ARBA00009481"/>
    </source>
</evidence>
<keyword evidence="4" id="KW-0150">Chloroplast</keyword>
<keyword evidence="9" id="KW-1185">Reference proteome</keyword>
<comment type="similarity">
    <text evidence="3">Belongs to the glycosyltransferase group 1 family. Glycosyltransferase 4 subfamily.</text>
</comment>
<keyword evidence="5" id="KW-0934">Plastid</keyword>
<protein>
    <submittedName>
        <fullName evidence="8">Digalactosyldiacylglycerol synthase 1, chloroplastic</fullName>
    </submittedName>
</protein>
<evidence type="ECO:0000256" key="6">
    <source>
        <dbReference type="ARBA" id="ARBA00022679"/>
    </source>
</evidence>
<comment type="subcellular location">
    <subcellularLocation>
        <location evidence="2">Membrane</location>
    </subcellularLocation>
    <subcellularLocation>
        <location evidence="1">Plastid</location>
        <location evidence="1">Chloroplast</location>
    </subcellularLocation>
</comment>
<dbReference type="PANTHER" id="PTHR46132:SF8">
    <property type="entry name" value="DIGALACTOSYLDIACYLGLYCEROL SYNTHASE"/>
    <property type="match status" value="1"/>
</dbReference>
<evidence type="ECO:0000256" key="5">
    <source>
        <dbReference type="ARBA" id="ARBA00022640"/>
    </source>
</evidence>
<gene>
    <name evidence="8" type="primary">DGD1_2</name>
    <name evidence="8" type="ORF">HAX54_027444</name>
</gene>
<evidence type="ECO:0000256" key="1">
    <source>
        <dbReference type="ARBA" id="ARBA00004229"/>
    </source>
</evidence>
<dbReference type="Proteomes" id="UP000823775">
    <property type="component" value="Unassembled WGS sequence"/>
</dbReference>
<proteinExistence type="inferred from homology"/>
<name>A0ABS8S8Q9_DATST</name>
<evidence type="ECO:0000313" key="9">
    <source>
        <dbReference type="Proteomes" id="UP000823775"/>
    </source>
</evidence>
<keyword evidence="6" id="KW-0808">Transferase</keyword>
<keyword evidence="7" id="KW-0472">Membrane</keyword>
<dbReference type="PANTHER" id="PTHR46132">
    <property type="entry name" value="DIGALACTOSYLDIACYLGLYCEROL SYNTHASE 2, CHLOROPLASTIC"/>
    <property type="match status" value="1"/>
</dbReference>
<organism evidence="8 9">
    <name type="scientific">Datura stramonium</name>
    <name type="common">Jimsonweed</name>
    <name type="synonym">Common thornapple</name>
    <dbReference type="NCBI Taxonomy" id="4076"/>
    <lineage>
        <taxon>Eukaryota</taxon>
        <taxon>Viridiplantae</taxon>
        <taxon>Streptophyta</taxon>
        <taxon>Embryophyta</taxon>
        <taxon>Tracheophyta</taxon>
        <taxon>Spermatophyta</taxon>
        <taxon>Magnoliopsida</taxon>
        <taxon>eudicotyledons</taxon>
        <taxon>Gunneridae</taxon>
        <taxon>Pentapetalae</taxon>
        <taxon>asterids</taxon>
        <taxon>lamiids</taxon>
        <taxon>Solanales</taxon>
        <taxon>Solanaceae</taxon>
        <taxon>Solanoideae</taxon>
        <taxon>Datureae</taxon>
        <taxon>Datura</taxon>
    </lineage>
</organism>
<evidence type="ECO:0000313" key="8">
    <source>
        <dbReference type="EMBL" id="MCD7455232.1"/>
    </source>
</evidence>
<sequence length="178" mass="19843">MIEGEIMNCELDLRIASVVQTTGHCYEGTQDLPKPLVCNVHGVNPKFLKIGEKAAADRQSDQHVYGNGEDAHEVQSTAKCQRHEGRDDTDDSLHGAALCTGMVELLQCGNLDQPSDEIFPANLTLTPEEQYKLSWEASTQRFMEHSDLDKILTSETRLDRRCGKGVWKSVSMANLRLI</sequence>
<evidence type="ECO:0000256" key="7">
    <source>
        <dbReference type="ARBA" id="ARBA00023136"/>
    </source>
</evidence>
<dbReference type="InterPro" id="IPR044525">
    <property type="entry name" value="DGDG1/2"/>
</dbReference>
<comment type="caution">
    <text evidence="8">The sequence shown here is derived from an EMBL/GenBank/DDBJ whole genome shotgun (WGS) entry which is preliminary data.</text>
</comment>
<dbReference type="EMBL" id="JACEIK010000333">
    <property type="protein sequence ID" value="MCD7455232.1"/>
    <property type="molecule type" value="Genomic_DNA"/>
</dbReference>
<evidence type="ECO:0000256" key="4">
    <source>
        <dbReference type="ARBA" id="ARBA00022528"/>
    </source>
</evidence>
<reference evidence="8 9" key="1">
    <citation type="journal article" date="2021" name="BMC Genomics">
        <title>Datura genome reveals duplications of psychoactive alkaloid biosynthetic genes and high mutation rate following tissue culture.</title>
        <authorList>
            <person name="Rajewski A."/>
            <person name="Carter-House D."/>
            <person name="Stajich J."/>
            <person name="Litt A."/>
        </authorList>
    </citation>
    <scope>NUCLEOTIDE SEQUENCE [LARGE SCALE GENOMIC DNA]</scope>
    <source>
        <strain evidence="8">AR-01</strain>
    </source>
</reference>